<protein>
    <submittedName>
        <fullName evidence="1">Uncharacterized protein</fullName>
    </submittedName>
</protein>
<sequence length="58" mass="6916">MSILMCFEHNIVLRATILIEIYHYRRPQAEEEEEGSDEEPPKEFQSLEEIGIIFKSYI</sequence>
<dbReference type="AlphaFoldDB" id="A0A540MAX7"/>
<dbReference type="EMBL" id="VIEB01000303">
    <property type="protein sequence ID" value="TQD95897.1"/>
    <property type="molecule type" value="Genomic_DNA"/>
</dbReference>
<proteinExistence type="predicted"/>
<accession>A0A540MAX7</accession>
<organism evidence="1 2">
    <name type="scientific">Malus baccata</name>
    <name type="common">Siberian crab apple</name>
    <name type="synonym">Pyrus baccata</name>
    <dbReference type="NCBI Taxonomy" id="106549"/>
    <lineage>
        <taxon>Eukaryota</taxon>
        <taxon>Viridiplantae</taxon>
        <taxon>Streptophyta</taxon>
        <taxon>Embryophyta</taxon>
        <taxon>Tracheophyta</taxon>
        <taxon>Spermatophyta</taxon>
        <taxon>Magnoliopsida</taxon>
        <taxon>eudicotyledons</taxon>
        <taxon>Gunneridae</taxon>
        <taxon>Pentapetalae</taxon>
        <taxon>rosids</taxon>
        <taxon>fabids</taxon>
        <taxon>Rosales</taxon>
        <taxon>Rosaceae</taxon>
        <taxon>Amygdaloideae</taxon>
        <taxon>Maleae</taxon>
        <taxon>Malus</taxon>
    </lineage>
</organism>
<gene>
    <name evidence="1" type="ORF">C1H46_018475</name>
</gene>
<evidence type="ECO:0000313" key="2">
    <source>
        <dbReference type="Proteomes" id="UP000315295"/>
    </source>
</evidence>
<name>A0A540MAX7_MALBA</name>
<keyword evidence="2" id="KW-1185">Reference proteome</keyword>
<dbReference type="Proteomes" id="UP000315295">
    <property type="component" value="Unassembled WGS sequence"/>
</dbReference>
<reference evidence="1 2" key="1">
    <citation type="journal article" date="2019" name="G3 (Bethesda)">
        <title>Sequencing of a Wild Apple (Malus baccata) Genome Unravels the Differences Between Cultivated and Wild Apple Species Regarding Disease Resistance and Cold Tolerance.</title>
        <authorList>
            <person name="Chen X."/>
        </authorList>
    </citation>
    <scope>NUCLEOTIDE SEQUENCE [LARGE SCALE GENOMIC DNA]</scope>
    <source>
        <strain evidence="2">cv. Shandingzi</strain>
        <tissue evidence="1">Leaves</tissue>
    </source>
</reference>
<evidence type="ECO:0000313" key="1">
    <source>
        <dbReference type="EMBL" id="TQD95897.1"/>
    </source>
</evidence>
<comment type="caution">
    <text evidence="1">The sequence shown here is derived from an EMBL/GenBank/DDBJ whole genome shotgun (WGS) entry which is preliminary data.</text>
</comment>